<dbReference type="EMBL" id="MK072509">
    <property type="protein sequence ID" value="AYV86577.1"/>
    <property type="molecule type" value="Genomic_DNA"/>
</dbReference>
<accession>A0A3G5AHA4</accession>
<protein>
    <submittedName>
        <fullName evidence="2">Uncharacterized protein</fullName>
    </submittedName>
</protein>
<feature type="region of interest" description="Disordered" evidence="1">
    <location>
        <begin position="1"/>
        <end position="32"/>
    </location>
</feature>
<feature type="compositionally biased region" description="Basic residues" evidence="1">
    <location>
        <begin position="22"/>
        <end position="32"/>
    </location>
</feature>
<name>A0A3G5AHA4_9VIRU</name>
<sequence>MKQSRQRMLDKEKPMKKELIQYKHKKKTNKRS</sequence>
<proteinExistence type="predicted"/>
<evidence type="ECO:0000313" key="2">
    <source>
        <dbReference type="EMBL" id="AYV86577.1"/>
    </source>
</evidence>
<organism evidence="2">
    <name type="scientific">Sylvanvirus sp</name>
    <dbReference type="NCBI Taxonomy" id="2487774"/>
    <lineage>
        <taxon>Viruses</taxon>
    </lineage>
</organism>
<reference evidence="2" key="1">
    <citation type="submission" date="2018-10" db="EMBL/GenBank/DDBJ databases">
        <title>Hidden diversity of soil giant viruses.</title>
        <authorList>
            <person name="Schulz F."/>
            <person name="Alteio L."/>
            <person name="Goudeau D."/>
            <person name="Ryan E.M."/>
            <person name="Malmstrom R.R."/>
            <person name="Blanchard J."/>
            <person name="Woyke T."/>
        </authorList>
    </citation>
    <scope>NUCLEOTIDE SEQUENCE</scope>
    <source>
        <strain evidence="2">SYV1</strain>
    </source>
</reference>
<feature type="compositionally biased region" description="Basic and acidic residues" evidence="1">
    <location>
        <begin position="7"/>
        <end position="21"/>
    </location>
</feature>
<evidence type="ECO:0000256" key="1">
    <source>
        <dbReference type="SAM" id="MobiDB-lite"/>
    </source>
</evidence>
<gene>
    <name evidence="2" type="ORF">Sylvanvirus3_31</name>
</gene>